<sequence>MKDALQPMAELIADLPSKTPKERERALEAVAQQAVSALTLLLKDVDRVRAVVYQLDSAGMSKLAYHGRGNTPNPFVKTTERGRLACEMVEEGKSHFEPDISQASSDAYKGTGNGYETYISAAINSGSTGYGMVTVDAPNALDLVDTDMQIVCVVADLLAIAFAIADTK</sequence>
<evidence type="ECO:0000313" key="2">
    <source>
        <dbReference type="Proteomes" id="UP000199034"/>
    </source>
</evidence>
<gene>
    <name evidence="1" type="ORF">SAMN05421872_101564</name>
</gene>
<evidence type="ECO:0000313" key="1">
    <source>
        <dbReference type="EMBL" id="SDC21481.1"/>
    </source>
</evidence>
<dbReference type="EMBL" id="FMZM01000001">
    <property type="protein sequence ID" value="SDC21481.1"/>
    <property type="molecule type" value="Genomic_DNA"/>
</dbReference>
<keyword evidence="2" id="KW-1185">Reference proteome</keyword>
<organism evidence="1 2">
    <name type="scientific">Nocardioides lianchengensis</name>
    <dbReference type="NCBI Taxonomy" id="1045774"/>
    <lineage>
        <taxon>Bacteria</taxon>
        <taxon>Bacillati</taxon>
        <taxon>Actinomycetota</taxon>
        <taxon>Actinomycetes</taxon>
        <taxon>Propionibacteriales</taxon>
        <taxon>Nocardioidaceae</taxon>
        <taxon>Nocardioides</taxon>
    </lineage>
</organism>
<proteinExistence type="predicted"/>
<name>A0A1G6JS51_9ACTN</name>
<evidence type="ECO:0008006" key="3">
    <source>
        <dbReference type="Google" id="ProtNLM"/>
    </source>
</evidence>
<dbReference type="Proteomes" id="UP000199034">
    <property type="component" value="Unassembled WGS sequence"/>
</dbReference>
<accession>A0A1G6JS51</accession>
<protein>
    <recommendedName>
        <fullName evidence="3">GAF domain-containing protein</fullName>
    </recommendedName>
</protein>
<dbReference type="SUPFAM" id="SSF55781">
    <property type="entry name" value="GAF domain-like"/>
    <property type="match status" value="1"/>
</dbReference>
<dbReference type="AlphaFoldDB" id="A0A1G6JS51"/>
<reference evidence="1 2" key="1">
    <citation type="submission" date="2016-10" db="EMBL/GenBank/DDBJ databases">
        <authorList>
            <person name="de Groot N.N."/>
        </authorList>
    </citation>
    <scope>NUCLEOTIDE SEQUENCE [LARGE SCALE GENOMIC DNA]</scope>
    <source>
        <strain evidence="1 2">CGMCC 4.6858</strain>
    </source>
</reference>